<feature type="transmembrane region" description="Helical" evidence="6">
    <location>
        <begin position="28"/>
        <end position="50"/>
    </location>
</feature>
<feature type="region of interest" description="Disordered" evidence="5">
    <location>
        <begin position="350"/>
        <end position="400"/>
    </location>
</feature>
<feature type="transmembrane region" description="Helical" evidence="6">
    <location>
        <begin position="272"/>
        <end position="289"/>
    </location>
</feature>
<reference evidence="7" key="1">
    <citation type="journal article" date="2023" name="PhytoFront">
        <title>Draft Genome Resources of Seven Strains of Tilletia horrida, Causal Agent of Kernel Smut of Rice.</title>
        <authorList>
            <person name="Khanal S."/>
            <person name="Antony Babu S."/>
            <person name="Zhou X.G."/>
        </authorList>
    </citation>
    <scope>NUCLEOTIDE SEQUENCE</scope>
    <source>
        <strain evidence="7">TX6</strain>
    </source>
</reference>
<evidence type="ECO:0000256" key="1">
    <source>
        <dbReference type="ARBA" id="ARBA00004141"/>
    </source>
</evidence>
<evidence type="ECO:0000256" key="2">
    <source>
        <dbReference type="ARBA" id="ARBA00022692"/>
    </source>
</evidence>
<dbReference type="Proteomes" id="UP001176517">
    <property type="component" value="Unassembled WGS sequence"/>
</dbReference>
<evidence type="ECO:0000256" key="6">
    <source>
        <dbReference type="SAM" id="Phobius"/>
    </source>
</evidence>
<organism evidence="7 8">
    <name type="scientific">Tilletia horrida</name>
    <dbReference type="NCBI Taxonomy" id="155126"/>
    <lineage>
        <taxon>Eukaryota</taxon>
        <taxon>Fungi</taxon>
        <taxon>Dikarya</taxon>
        <taxon>Basidiomycota</taxon>
        <taxon>Ustilaginomycotina</taxon>
        <taxon>Exobasidiomycetes</taxon>
        <taxon>Tilletiales</taxon>
        <taxon>Tilletiaceae</taxon>
        <taxon>Tilletia</taxon>
    </lineage>
</organism>
<dbReference type="PANTHER" id="PTHR31465:SF1">
    <property type="entry name" value="PROTEIN RTA1-RELATED"/>
    <property type="match status" value="1"/>
</dbReference>
<dbReference type="InterPro" id="IPR007568">
    <property type="entry name" value="RTA1"/>
</dbReference>
<evidence type="ECO:0000256" key="5">
    <source>
        <dbReference type="SAM" id="MobiDB-lite"/>
    </source>
</evidence>
<keyword evidence="4 6" id="KW-0472">Membrane</keyword>
<dbReference type="AlphaFoldDB" id="A0AAN6GYV9"/>
<feature type="transmembrane region" description="Helical" evidence="6">
    <location>
        <begin position="119"/>
        <end position="141"/>
    </location>
</feature>
<feature type="compositionally biased region" description="Polar residues" evidence="5">
    <location>
        <begin position="388"/>
        <end position="400"/>
    </location>
</feature>
<protein>
    <recommendedName>
        <fullName evidence="9">RTA1-domain-containing protein</fullName>
    </recommendedName>
</protein>
<keyword evidence="8" id="KW-1185">Reference proteome</keyword>
<evidence type="ECO:0000256" key="4">
    <source>
        <dbReference type="ARBA" id="ARBA00023136"/>
    </source>
</evidence>
<evidence type="ECO:0000313" key="7">
    <source>
        <dbReference type="EMBL" id="KAK0556029.1"/>
    </source>
</evidence>
<evidence type="ECO:0000313" key="8">
    <source>
        <dbReference type="Proteomes" id="UP001176517"/>
    </source>
</evidence>
<accession>A0AAN6GYV9</accession>
<dbReference type="PANTHER" id="PTHR31465">
    <property type="entry name" value="PROTEIN RTA1-RELATED"/>
    <property type="match status" value="1"/>
</dbReference>
<evidence type="ECO:0000256" key="3">
    <source>
        <dbReference type="ARBA" id="ARBA00022989"/>
    </source>
</evidence>
<evidence type="ECO:0008006" key="9">
    <source>
        <dbReference type="Google" id="ProtNLM"/>
    </source>
</evidence>
<keyword evidence="3 6" id="KW-1133">Transmembrane helix</keyword>
<sequence>MTRLLTPDILLSRRSSVLDDYPLSPTSVLNYVPSIAAAFAFGILYGLYAIFFQIRLTPHRAWFGLCLSIGCATESLGFFLRLLLREHQSSLGLFISESFLLSLREGLNLLVRNIDSLDATVHDLCIILSPSSFLAFMYCLFGKMIIAVDARFADESDAERQQRKNREKGEKKPAKKKVRSAYSFISPRTVAPIWVISDITTFCIQGAGGALETAMNPTTAKAGDRIFLIGIILQAVSYLLFVALTAEAHRRLAVTSHDPTFETKWSHPTGRILILIYFSSAFILIRCFYRVAELAEGYHGTLISHEPYFLFLDSLPLLIGITPYLFIWPTKLINETAQRTREGYEARVAADDAERGAASTDQAPVAEEKASLSQPASNLHEEKGATPQHETASSTPAHAI</sequence>
<dbReference type="GO" id="GO:0016020">
    <property type="term" value="C:membrane"/>
    <property type="evidence" value="ECO:0007669"/>
    <property type="project" value="UniProtKB-SubCell"/>
</dbReference>
<keyword evidence="2 6" id="KW-0812">Transmembrane</keyword>
<name>A0AAN6GYV9_9BASI</name>
<comment type="caution">
    <text evidence="7">The sequence shown here is derived from an EMBL/GenBank/DDBJ whole genome shotgun (WGS) entry which is preliminary data.</text>
</comment>
<proteinExistence type="predicted"/>
<dbReference type="EMBL" id="JAPDMZ010000021">
    <property type="protein sequence ID" value="KAK0556029.1"/>
    <property type="molecule type" value="Genomic_DNA"/>
</dbReference>
<dbReference type="Pfam" id="PF04479">
    <property type="entry name" value="RTA1"/>
    <property type="match status" value="1"/>
</dbReference>
<feature type="transmembrane region" description="Helical" evidence="6">
    <location>
        <begin position="309"/>
        <end position="328"/>
    </location>
</feature>
<gene>
    <name evidence="7" type="ORF">OC846_001465</name>
</gene>
<comment type="subcellular location">
    <subcellularLocation>
        <location evidence="1">Membrane</location>
        <topology evidence="1">Multi-pass membrane protein</topology>
    </subcellularLocation>
</comment>
<feature type="transmembrane region" description="Helical" evidence="6">
    <location>
        <begin position="226"/>
        <end position="246"/>
    </location>
</feature>
<feature type="transmembrane region" description="Helical" evidence="6">
    <location>
        <begin position="62"/>
        <end position="84"/>
    </location>
</feature>